<evidence type="ECO:0000313" key="6">
    <source>
        <dbReference type="Proteomes" id="UP000242317"/>
    </source>
</evidence>
<name>A0A1G6GXT4_9GAMM</name>
<evidence type="ECO:0000313" key="5">
    <source>
        <dbReference type="EMBL" id="SDB86495.1"/>
    </source>
</evidence>
<dbReference type="EMBL" id="FMYK01000001">
    <property type="protein sequence ID" value="SDB86495.1"/>
    <property type="molecule type" value="Genomic_DNA"/>
</dbReference>
<organism evidence="5 6">
    <name type="scientific">Acinetobacter marinus</name>
    <dbReference type="NCBI Taxonomy" id="281375"/>
    <lineage>
        <taxon>Bacteria</taxon>
        <taxon>Pseudomonadati</taxon>
        <taxon>Pseudomonadota</taxon>
        <taxon>Gammaproteobacteria</taxon>
        <taxon>Moraxellales</taxon>
        <taxon>Moraxellaceae</taxon>
        <taxon>Acinetobacter</taxon>
    </lineage>
</organism>
<dbReference type="Pfam" id="PF04356">
    <property type="entry name" value="DUF489"/>
    <property type="match status" value="1"/>
</dbReference>
<keyword evidence="3" id="KW-0963">Cytoplasm</keyword>
<protein>
    <submittedName>
        <fullName evidence="5">High frequency lysogenization protein</fullName>
    </submittedName>
</protein>
<dbReference type="PANTHER" id="PTHR38100">
    <property type="entry name" value="HIGH FREQUENCY LYSOGENIZATION PROTEIN HFLD"/>
    <property type="match status" value="1"/>
</dbReference>
<proteinExistence type="predicted"/>
<dbReference type="InterPro" id="IPR007451">
    <property type="entry name" value="HflD"/>
</dbReference>
<dbReference type="AlphaFoldDB" id="A0A1G6GXT4"/>
<dbReference type="Gene3D" id="1.10.3890.10">
    <property type="entry name" value="HflD-like"/>
    <property type="match status" value="1"/>
</dbReference>
<gene>
    <name evidence="5" type="ORF">SAMN05421749_101522</name>
</gene>
<keyword evidence="6" id="KW-1185">Reference proteome</keyword>
<evidence type="ECO:0000256" key="4">
    <source>
        <dbReference type="ARBA" id="ARBA00023136"/>
    </source>
</evidence>
<sequence length="254" mass="28919">MTDLSPFQPSVTLSREQHQVLALAAVFQAAQIVHLIALRGSQAVHDTGDQYSQTLLQAALNIRATDNPNQNSLLFFGSLEHLGLGLRTLEQSLIAPYDPQPKHRFPRFKLPASKQTLAYAMAMLQLSSKVYSNKDFQQKILNTQQQIIRQLTFFEHNFQHQSIIQSLATLYTDTASTMKPRIMVKGTARTFKNPHDVALIRAMLFTGLQSAHYWRQLGGSPWKMIFTKSKTLKQIRYFASIQYQQSQKEMVHDG</sequence>
<evidence type="ECO:0000256" key="3">
    <source>
        <dbReference type="ARBA" id="ARBA00022490"/>
    </source>
</evidence>
<dbReference type="GO" id="GO:0005737">
    <property type="term" value="C:cytoplasm"/>
    <property type="evidence" value="ECO:0007669"/>
    <property type="project" value="UniProtKB-SubCell"/>
</dbReference>
<reference evidence="6" key="1">
    <citation type="submission" date="2016-09" db="EMBL/GenBank/DDBJ databases">
        <authorList>
            <person name="Varghese N."/>
            <person name="Submissions S."/>
        </authorList>
    </citation>
    <scope>NUCLEOTIDE SEQUENCE [LARGE SCALE GENOMIC DNA]</scope>
    <source>
        <strain evidence="6">ANC 3699</strain>
    </source>
</reference>
<dbReference type="InterPro" id="IPR035932">
    <property type="entry name" value="HflD-like_sf"/>
</dbReference>
<dbReference type="SUPFAM" id="SSF101322">
    <property type="entry name" value="YcfC-like"/>
    <property type="match status" value="1"/>
</dbReference>
<dbReference type="RefSeq" id="WP_092615503.1">
    <property type="nucleotide sequence ID" value="NZ_FMYK01000001.1"/>
</dbReference>
<dbReference type="PANTHER" id="PTHR38100:SF1">
    <property type="entry name" value="HIGH FREQUENCY LYSOGENIZATION PROTEIN HFLD"/>
    <property type="match status" value="1"/>
</dbReference>
<dbReference type="OrthoDB" id="9788031at2"/>
<accession>A0A1G6GXT4</accession>
<evidence type="ECO:0000256" key="1">
    <source>
        <dbReference type="ARBA" id="ARBA00004496"/>
    </source>
</evidence>
<dbReference type="Proteomes" id="UP000242317">
    <property type="component" value="Unassembled WGS sequence"/>
</dbReference>
<evidence type="ECO:0000256" key="2">
    <source>
        <dbReference type="ARBA" id="ARBA00022475"/>
    </source>
</evidence>
<comment type="subcellular location">
    <subcellularLocation>
        <location evidence="1">Cytoplasm</location>
    </subcellularLocation>
</comment>
<keyword evidence="2" id="KW-1003">Cell membrane</keyword>
<keyword evidence="4" id="KW-0472">Membrane</keyword>